<reference evidence="1 2" key="1">
    <citation type="journal article" date="2018" name="Sci. Rep.">
        <title>Genomic signatures of local adaptation to the degree of environmental predictability in rotifers.</title>
        <authorList>
            <person name="Franch-Gras L."/>
            <person name="Hahn C."/>
            <person name="Garcia-Roger E.M."/>
            <person name="Carmona M.J."/>
            <person name="Serra M."/>
            <person name="Gomez A."/>
        </authorList>
    </citation>
    <scope>NUCLEOTIDE SEQUENCE [LARGE SCALE GENOMIC DNA]</scope>
    <source>
        <strain evidence="1">HYR1</strain>
    </source>
</reference>
<dbReference type="EMBL" id="REGN01003260">
    <property type="protein sequence ID" value="RNA23569.1"/>
    <property type="molecule type" value="Genomic_DNA"/>
</dbReference>
<accession>A0A3M7RJB4</accession>
<evidence type="ECO:0000313" key="2">
    <source>
        <dbReference type="Proteomes" id="UP000276133"/>
    </source>
</evidence>
<sequence length="76" mass="8485">MCEKHGGTHGKANTAGTLNRPSYIQVTSPCAFLDFGGHVPAKQWGLLRKKCNHQKRFGIDNPDQLVVLIEDFSEKF</sequence>
<proteinExistence type="predicted"/>
<dbReference type="Proteomes" id="UP000276133">
    <property type="component" value="Unassembled WGS sequence"/>
</dbReference>
<protein>
    <submittedName>
        <fullName evidence="1">Uncharacterized protein</fullName>
    </submittedName>
</protein>
<keyword evidence="2" id="KW-1185">Reference proteome</keyword>
<gene>
    <name evidence="1" type="ORF">BpHYR1_035116</name>
</gene>
<evidence type="ECO:0000313" key="1">
    <source>
        <dbReference type="EMBL" id="RNA23569.1"/>
    </source>
</evidence>
<comment type="caution">
    <text evidence="1">The sequence shown here is derived from an EMBL/GenBank/DDBJ whole genome shotgun (WGS) entry which is preliminary data.</text>
</comment>
<name>A0A3M7RJB4_BRAPC</name>
<dbReference type="AlphaFoldDB" id="A0A3M7RJB4"/>
<organism evidence="1 2">
    <name type="scientific">Brachionus plicatilis</name>
    <name type="common">Marine rotifer</name>
    <name type="synonym">Brachionus muelleri</name>
    <dbReference type="NCBI Taxonomy" id="10195"/>
    <lineage>
        <taxon>Eukaryota</taxon>
        <taxon>Metazoa</taxon>
        <taxon>Spiralia</taxon>
        <taxon>Gnathifera</taxon>
        <taxon>Rotifera</taxon>
        <taxon>Eurotatoria</taxon>
        <taxon>Monogononta</taxon>
        <taxon>Pseudotrocha</taxon>
        <taxon>Ploima</taxon>
        <taxon>Brachionidae</taxon>
        <taxon>Brachionus</taxon>
    </lineage>
</organism>